<gene>
    <name evidence="2" type="ORF">IM811_017336</name>
</gene>
<feature type="region of interest" description="Disordered" evidence="1">
    <location>
        <begin position="98"/>
        <end position="132"/>
    </location>
</feature>
<evidence type="ECO:0000313" key="3">
    <source>
        <dbReference type="Proteomes" id="UP000616885"/>
    </source>
</evidence>
<sequence>MRKIIGNPTTELAYITVKEGLERDALDESTPAGQAFAYMVDMVIKARPAPAGCTGGHLSRTQGRSGSWSLGTTSRIISTTARLKPLPKSRAGFLLMSTSQPATRSAMSTPRDSSVQHLRLQRGRDPLPVLPQ</sequence>
<feature type="compositionally biased region" description="Polar residues" evidence="1">
    <location>
        <begin position="98"/>
        <end position="116"/>
    </location>
</feature>
<organism evidence="2 3">
    <name type="scientific">Bionectria ochroleuca</name>
    <name type="common">Gliocladium roseum</name>
    <dbReference type="NCBI Taxonomy" id="29856"/>
    <lineage>
        <taxon>Eukaryota</taxon>
        <taxon>Fungi</taxon>
        <taxon>Dikarya</taxon>
        <taxon>Ascomycota</taxon>
        <taxon>Pezizomycotina</taxon>
        <taxon>Sordariomycetes</taxon>
        <taxon>Hypocreomycetidae</taxon>
        <taxon>Hypocreales</taxon>
        <taxon>Bionectriaceae</taxon>
        <taxon>Clonostachys</taxon>
    </lineage>
</organism>
<feature type="compositionally biased region" description="Polar residues" evidence="1">
    <location>
        <begin position="59"/>
        <end position="71"/>
    </location>
</feature>
<proteinExistence type="predicted"/>
<name>A0A8H7K6C7_BIOOC</name>
<evidence type="ECO:0000313" key="2">
    <source>
        <dbReference type="EMBL" id="KAF9747831.1"/>
    </source>
</evidence>
<protein>
    <submittedName>
        <fullName evidence="2">Uncharacterized protein</fullName>
    </submittedName>
</protein>
<dbReference type="AlphaFoldDB" id="A0A8H7K6C7"/>
<feature type="region of interest" description="Disordered" evidence="1">
    <location>
        <begin position="52"/>
        <end position="71"/>
    </location>
</feature>
<dbReference type="EMBL" id="JADCTT010000009">
    <property type="protein sequence ID" value="KAF9747831.1"/>
    <property type="molecule type" value="Genomic_DNA"/>
</dbReference>
<comment type="caution">
    <text evidence="2">The sequence shown here is derived from an EMBL/GenBank/DDBJ whole genome shotgun (WGS) entry which is preliminary data.</text>
</comment>
<accession>A0A8H7K6C7</accession>
<reference evidence="2" key="1">
    <citation type="submission" date="2020-10" db="EMBL/GenBank/DDBJ databases">
        <title>High-Quality Genome Resource of Clonostachys rosea strain S41 by Oxford Nanopore Long-Read Sequencing.</title>
        <authorList>
            <person name="Wang H."/>
        </authorList>
    </citation>
    <scope>NUCLEOTIDE SEQUENCE</scope>
    <source>
        <strain evidence="2">S41</strain>
    </source>
</reference>
<dbReference type="Proteomes" id="UP000616885">
    <property type="component" value="Unassembled WGS sequence"/>
</dbReference>
<evidence type="ECO:0000256" key="1">
    <source>
        <dbReference type="SAM" id="MobiDB-lite"/>
    </source>
</evidence>